<organism evidence="1 2">
    <name type="scientific">Legionella septentrionalis</name>
    <dbReference type="NCBI Taxonomy" id="2498109"/>
    <lineage>
        <taxon>Bacteria</taxon>
        <taxon>Pseudomonadati</taxon>
        <taxon>Pseudomonadota</taxon>
        <taxon>Gammaproteobacteria</taxon>
        <taxon>Legionellales</taxon>
        <taxon>Legionellaceae</taxon>
        <taxon>Legionella</taxon>
    </lineage>
</organism>
<evidence type="ECO:0000313" key="1">
    <source>
        <dbReference type="EMBL" id="RUQ88676.1"/>
    </source>
</evidence>
<comment type="caution">
    <text evidence="1">The sequence shown here is derived from an EMBL/GenBank/DDBJ whole genome shotgun (WGS) entry which is preliminary data.</text>
</comment>
<sequence length="545" mass="62804">MSDLESLKKWVEEMASLIAQSDTPHPKTYAHFLQQPELALRLVELIDGLDEQQVEEERAYYSACVLALEICVSQLQAAFEGDNKLAGRTLNQLMANIAAAIMKGKHTLSFWLPVLNAFYEVHVDLSDTLKNAYLELASQEDFPDSQHEEISHLNSIRDLIEELSDLSTFDIAENFFAQSYAMPPDFFADLLLDLYHIEEGQDIALLLLLHPKQEVRQVVVETLGQLVDSIELSSISLSRLQAIKNWYPAYYHDQFSAWIKKQRKKGVVFHGGQKTPRVQLKASEIDGMGAQGIFIHLKDGRNNRLCGLLLKQEFGVKDAWITPSIPPEDVARYYEEAFDDSVMLRAVDSSYLLMMTNHFLALTIERGEMPDLHLLEMQEELGLRFVPQKLDIPTLIEQLAVSISPFTPQTLAESLKRSKLWTKNKRFTESWYVENAQIDKIVNRFCSYVEGVKVCQFEEAIAAVFTQEMEQHRMQWLFHFLWVAFWLKSKAKKSEKLWQDSFFIAYAIYSGMPLKSIPIMQEICYQSVVNSIETMQERRTYLTQE</sequence>
<gene>
    <name evidence="1" type="ORF">EKM59_05030</name>
</gene>
<dbReference type="AlphaFoldDB" id="A0A433JJW4"/>
<accession>A0A433JJW4</accession>
<evidence type="ECO:0000313" key="2">
    <source>
        <dbReference type="Proteomes" id="UP000288012"/>
    </source>
</evidence>
<reference evidence="1 2" key="1">
    <citation type="submission" date="2018-12" db="EMBL/GenBank/DDBJ databases">
        <title>Legionella sp,whole genome shotgun sequence.</title>
        <authorList>
            <person name="Wu H."/>
        </authorList>
    </citation>
    <scope>NUCLEOTIDE SEQUENCE [LARGE SCALE GENOMIC DNA]</scope>
    <source>
        <strain evidence="2">km714</strain>
    </source>
</reference>
<keyword evidence="2" id="KW-1185">Reference proteome</keyword>
<dbReference type="OrthoDB" id="5650953at2"/>
<protein>
    <submittedName>
        <fullName evidence="1">Uncharacterized protein</fullName>
    </submittedName>
</protein>
<dbReference type="EMBL" id="RZGR01000011">
    <property type="protein sequence ID" value="RUQ88676.1"/>
    <property type="molecule type" value="Genomic_DNA"/>
</dbReference>
<name>A0A433JJW4_9GAMM</name>
<proteinExistence type="predicted"/>
<dbReference type="Proteomes" id="UP000288012">
    <property type="component" value="Unassembled WGS sequence"/>
</dbReference>
<dbReference type="RefSeq" id="WP_126953423.1">
    <property type="nucleotide sequence ID" value="NZ_RZGR01000011.1"/>
</dbReference>